<reference evidence="8" key="1">
    <citation type="submission" date="2023-01" db="EMBL/GenBank/DDBJ databases">
        <title>Metagenome sequencing of chrysophaentin producing Chrysophaeum taylorii.</title>
        <authorList>
            <person name="Davison J."/>
            <person name="Bewley C."/>
        </authorList>
    </citation>
    <scope>NUCLEOTIDE SEQUENCE</scope>
    <source>
        <strain evidence="8">NIES-1699</strain>
    </source>
</reference>
<dbReference type="Gene3D" id="3.40.50.300">
    <property type="entry name" value="P-loop containing nucleotide triphosphate hydrolases"/>
    <property type="match status" value="1"/>
</dbReference>
<dbReference type="InterPro" id="IPR027417">
    <property type="entry name" value="P-loop_NTPase"/>
</dbReference>
<evidence type="ECO:0000256" key="5">
    <source>
        <dbReference type="PROSITE-ProRule" id="PRU00118"/>
    </source>
</evidence>
<protein>
    <recommendedName>
        <fullName evidence="7">KH type-2 domain-containing protein</fullName>
    </recommendedName>
</protein>
<dbReference type="GO" id="GO:0000028">
    <property type="term" value="P:ribosomal small subunit assembly"/>
    <property type="evidence" value="ECO:0007669"/>
    <property type="project" value="TreeGrafter"/>
</dbReference>
<dbReference type="GO" id="GO:0043024">
    <property type="term" value="F:ribosomal small subunit binding"/>
    <property type="evidence" value="ECO:0007669"/>
    <property type="project" value="TreeGrafter"/>
</dbReference>
<dbReference type="SUPFAM" id="SSF52540">
    <property type="entry name" value="P-loop containing nucleoside triphosphate hydrolases"/>
    <property type="match status" value="1"/>
</dbReference>
<keyword evidence="2 6" id="KW-0547">Nucleotide-binding</keyword>
<dbReference type="FunFam" id="3.30.300.20:FF:000003">
    <property type="entry name" value="GTPase Era"/>
    <property type="match status" value="1"/>
</dbReference>
<proteinExistence type="inferred from homology"/>
<evidence type="ECO:0000313" key="8">
    <source>
        <dbReference type="EMBL" id="KAJ8611734.1"/>
    </source>
</evidence>
<dbReference type="InterPro" id="IPR005662">
    <property type="entry name" value="GTPase_Era-like"/>
</dbReference>
<evidence type="ECO:0000256" key="1">
    <source>
        <dbReference type="ARBA" id="ARBA00007921"/>
    </source>
</evidence>
<evidence type="ECO:0000256" key="2">
    <source>
        <dbReference type="ARBA" id="ARBA00022741"/>
    </source>
</evidence>
<dbReference type="SUPFAM" id="SSF54814">
    <property type="entry name" value="Prokaryotic type KH domain (KH-domain type II)"/>
    <property type="match status" value="1"/>
</dbReference>
<dbReference type="EMBL" id="JAQMWT010000065">
    <property type="protein sequence ID" value="KAJ8611734.1"/>
    <property type="molecule type" value="Genomic_DNA"/>
</dbReference>
<feature type="domain" description="KH type-2" evidence="7">
    <location>
        <begin position="122"/>
        <end position="208"/>
    </location>
</feature>
<dbReference type="GO" id="GO:0005525">
    <property type="term" value="F:GTP binding"/>
    <property type="evidence" value="ECO:0007669"/>
    <property type="project" value="UniProtKB-KW"/>
</dbReference>
<keyword evidence="3 5" id="KW-0694">RNA-binding</keyword>
<dbReference type="InterPro" id="IPR009019">
    <property type="entry name" value="KH_sf_prok-type"/>
</dbReference>
<dbReference type="NCBIfam" id="TIGR00436">
    <property type="entry name" value="era"/>
    <property type="match status" value="1"/>
</dbReference>
<sequence>MMTTVRRSCRDAEALLFVTDVFEAEDAAVAVRQWLAPVRHDRPVVVALNKIDLVDDETEALDRAASAVPDAKRVVAVSGLERRNLDLLARSLADVVPAGPKIYEDDDVFTDRPMRFFAAEIVREQILEHYDREIPYACEVSIDKFDESNPDCFDIEANIFVDRPSQKGILIGRGGAKLKQVGTKAREQMQDFFQVPKIMLRLWVKVDPNWRKDAAKLRHFGYPVP</sequence>
<gene>
    <name evidence="8" type="ORF">CTAYLR_009196</name>
</gene>
<dbReference type="CDD" id="cd22534">
    <property type="entry name" value="KH-II_Era"/>
    <property type="match status" value="1"/>
</dbReference>
<evidence type="ECO:0000256" key="3">
    <source>
        <dbReference type="ARBA" id="ARBA00022884"/>
    </source>
</evidence>
<organism evidence="8 9">
    <name type="scientific">Chrysophaeum taylorii</name>
    <dbReference type="NCBI Taxonomy" id="2483200"/>
    <lineage>
        <taxon>Eukaryota</taxon>
        <taxon>Sar</taxon>
        <taxon>Stramenopiles</taxon>
        <taxon>Ochrophyta</taxon>
        <taxon>Pelagophyceae</taxon>
        <taxon>Pelagomonadales</taxon>
        <taxon>Pelagomonadaceae</taxon>
        <taxon>Chrysophaeum</taxon>
    </lineage>
</organism>
<evidence type="ECO:0000256" key="6">
    <source>
        <dbReference type="RuleBase" id="RU003761"/>
    </source>
</evidence>
<dbReference type="Proteomes" id="UP001230188">
    <property type="component" value="Unassembled WGS sequence"/>
</dbReference>
<comment type="similarity">
    <text evidence="1 6">Belongs to the TRAFAC class TrmE-Era-EngA-EngB-Septin-like GTPase superfamily. Era GTPase family.</text>
</comment>
<dbReference type="PANTHER" id="PTHR42698">
    <property type="entry name" value="GTPASE ERA"/>
    <property type="match status" value="1"/>
</dbReference>
<dbReference type="InterPro" id="IPR004044">
    <property type="entry name" value="KH_dom_type_2"/>
</dbReference>
<dbReference type="PROSITE" id="PS50823">
    <property type="entry name" value="KH_TYPE_2"/>
    <property type="match status" value="1"/>
</dbReference>
<keyword evidence="4 6" id="KW-0342">GTP-binding</keyword>
<dbReference type="InterPro" id="IPR015946">
    <property type="entry name" value="KH_dom-like_a/b"/>
</dbReference>
<dbReference type="Pfam" id="PF07650">
    <property type="entry name" value="KH_2"/>
    <property type="match status" value="1"/>
</dbReference>
<dbReference type="GO" id="GO:0019843">
    <property type="term" value="F:rRNA binding"/>
    <property type="evidence" value="ECO:0007669"/>
    <property type="project" value="TreeGrafter"/>
</dbReference>
<keyword evidence="9" id="KW-1185">Reference proteome</keyword>
<evidence type="ECO:0000313" key="9">
    <source>
        <dbReference type="Proteomes" id="UP001230188"/>
    </source>
</evidence>
<evidence type="ECO:0000259" key="7">
    <source>
        <dbReference type="PROSITE" id="PS50823"/>
    </source>
</evidence>
<dbReference type="AlphaFoldDB" id="A0AAD7XPE6"/>
<evidence type="ECO:0000256" key="4">
    <source>
        <dbReference type="ARBA" id="ARBA00023134"/>
    </source>
</evidence>
<comment type="caution">
    <text evidence="8">The sequence shown here is derived from an EMBL/GenBank/DDBJ whole genome shotgun (WGS) entry which is preliminary data.</text>
</comment>
<name>A0AAD7XPE6_9STRA</name>
<dbReference type="PANTHER" id="PTHR42698:SF2">
    <property type="entry name" value="GTPASE ERA-LIKE, CHLOROPLASTIC"/>
    <property type="match status" value="1"/>
</dbReference>
<dbReference type="Gene3D" id="3.30.300.20">
    <property type="match status" value="1"/>
</dbReference>
<accession>A0AAD7XPE6</accession>